<name>A0AAV7U2F0_PLEWA</name>
<dbReference type="Proteomes" id="UP001066276">
    <property type="component" value="Chromosome 3_2"/>
</dbReference>
<evidence type="ECO:0000313" key="2">
    <source>
        <dbReference type="EMBL" id="KAJ1182938.1"/>
    </source>
</evidence>
<keyword evidence="3" id="KW-1185">Reference proteome</keyword>
<feature type="compositionally biased region" description="Basic and acidic residues" evidence="1">
    <location>
        <begin position="92"/>
        <end position="107"/>
    </location>
</feature>
<dbReference type="EMBL" id="JANPWB010000006">
    <property type="protein sequence ID" value="KAJ1182938.1"/>
    <property type="molecule type" value="Genomic_DNA"/>
</dbReference>
<evidence type="ECO:0000256" key="1">
    <source>
        <dbReference type="SAM" id="MobiDB-lite"/>
    </source>
</evidence>
<feature type="region of interest" description="Disordered" evidence="1">
    <location>
        <begin position="85"/>
        <end position="112"/>
    </location>
</feature>
<reference evidence="2" key="1">
    <citation type="journal article" date="2022" name="bioRxiv">
        <title>Sequencing and chromosome-scale assembly of the giantPleurodeles waltlgenome.</title>
        <authorList>
            <person name="Brown T."/>
            <person name="Elewa A."/>
            <person name="Iarovenko S."/>
            <person name="Subramanian E."/>
            <person name="Araus A.J."/>
            <person name="Petzold A."/>
            <person name="Susuki M."/>
            <person name="Suzuki K.-i.T."/>
            <person name="Hayashi T."/>
            <person name="Toyoda A."/>
            <person name="Oliveira C."/>
            <person name="Osipova E."/>
            <person name="Leigh N.D."/>
            <person name="Simon A."/>
            <person name="Yun M.H."/>
        </authorList>
    </citation>
    <scope>NUCLEOTIDE SEQUENCE</scope>
    <source>
        <strain evidence="2">20211129_DDA</strain>
        <tissue evidence="2">Liver</tissue>
    </source>
</reference>
<proteinExistence type="predicted"/>
<protein>
    <submittedName>
        <fullName evidence="2">Uncharacterized protein</fullName>
    </submittedName>
</protein>
<gene>
    <name evidence="2" type="ORF">NDU88_008115</name>
</gene>
<dbReference type="AlphaFoldDB" id="A0AAV7U2F0"/>
<evidence type="ECO:0000313" key="3">
    <source>
        <dbReference type="Proteomes" id="UP001066276"/>
    </source>
</evidence>
<sequence>MPQGTSLTHKHGLGPHWHMGPVHLRADPGDRFLLRGGLRMVRTAGVHLPPGVGGPNMDVNTARAARPSIKHNCPKHPDKELIKSVNSQSHGPESHQARGRSSVDDQTQRASCHFTRPRRQLPQVSVFPQKPRITPLVTDHHWTGDHQETLLTRGVTRSEDFLPQHSSIKAPRSRRKAVSCAVHLEPTEEQRLEVYAL</sequence>
<accession>A0AAV7U2F0</accession>
<organism evidence="2 3">
    <name type="scientific">Pleurodeles waltl</name>
    <name type="common">Iberian ribbed newt</name>
    <dbReference type="NCBI Taxonomy" id="8319"/>
    <lineage>
        <taxon>Eukaryota</taxon>
        <taxon>Metazoa</taxon>
        <taxon>Chordata</taxon>
        <taxon>Craniata</taxon>
        <taxon>Vertebrata</taxon>
        <taxon>Euteleostomi</taxon>
        <taxon>Amphibia</taxon>
        <taxon>Batrachia</taxon>
        <taxon>Caudata</taxon>
        <taxon>Salamandroidea</taxon>
        <taxon>Salamandridae</taxon>
        <taxon>Pleurodelinae</taxon>
        <taxon>Pleurodeles</taxon>
    </lineage>
</organism>
<comment type="caution">
    <text evidence="2">The sequence shown here is derived from an EMBL/GenBank/DDBJ whole genome shotgun (WGS) entry which is preliminary data.</text>
</comment>